<protein>
    <recommendedName>
        <fullName evidence="4">Secreted protein</fullName>
    </recommendedName>
</protein>
<proteinExistence type="predicted"/>
<organism evidence="2 3">
    <name type="scientific">Streptomyces collinus (strain DSM 40733 / Tue 365)</name>
    <dbReference type="NCBI Taxonomy" id="1214242"/>
    <lineage>
        <taxon>Bacteria</taxon>
        <taxon>Bacillati</taxon>
        <taxon>Actinomycetota</taxon>
        <taxon>Actinomycetes</taxon>
        <taxon>Kitasatosporales</taxon>
        <taxon>Streptomycetaceae</taxon>
        <taxon>Streptomyces</taxon>
    </lineage>
</organism>
<evidence type="ECO:0000313" key="3">
    <source>
        <dbReference type="Proteomes" id="UP000015423"/>
    </source>
</evidence>
<keyword evidence="3" id="KW-1185">Reference proteome</keyword>
<dbReference type="eggNOG" id="ENOG5031VQD">
    <property type="taxonomic scope" value="Bacteria"/>
</dbReference>
<name>S5VW41_STRC3</name>
<dbReference type="AlphaFoldDB" id="S5VW41"/>
<evidence type="ECO:0000313" key="2">
    <source>
        <dbReference type="EMBL" id="AGS72115.1"/>
    </source>
</evidence>
<evidence type="ECO:0008006" key="4">
    <source>
        <dbReference type="Google" id="ProtNLM"/>
    </source>
</evidence>
<dbReference type="Proteomes" id="UP000015423">
    <property type="component" value="Chromosome"/>
</dbReference>
<reference evidence="3" key="1">
    <citation type="submission" date="2012-10" db="EMBL/GenBank/DDBJ databases">
        <title>The complete genome sequence of Streptomyces collinus Tu 365.</title>
        <authorList>
            <person name="Ruckert C."/>
            <person name="Szczepanowski R."/>
            <person name="Goesmann A."/>
            <person name="Pross E.K."/>
            <person name="Musiol E.M."/>
            <person name="Blin K."/>
            <person name="Wohlleben W."/>
            <person name="Puhler A."/>
            <person name="Weber T."/>
            <person name="Kalinowski J."/>
        </authorList>
    </citation>
    <scope>NUCLEOTIDE SEQUENCE [LARGE SCALE GENOMIC DNA]</scope>
    <source>
        <strain evidence="3">DSM 40733 / Tue 365</strain>
    </source>
</reference>
<reference evidence="2 3" key="2">
    <citation type="journal article" date="2013" name="J. Biotechnol.">
        <title>Complete genome sequence of the kirromycin producer Streptomyces collinus Tu 365 consisting of a linear chromosome and two linear plasmids.</title>
        <authorList>
            <person name="Ruckert C."/>
            <person name="Szczepanowski R."/>
            <person name="Albersmeier A."/>
            <person name="Goesmann A."/>
            <person name="Iftime D."/>
            <person name="Musiol E.M."/>
            <person name="Blin K."/>
            <person name="Wohlleben W."/>
            <person name="Puhler A."/>
            <person name="Kalinowski J."/>
            <person name="Weber T."/>
        </authorList>
    </citation>
    <scope>NUCLEOTIDE SEQUENCE [LARGE SCALE GENOMIC DNA]</scope>
    <source>
        <strain evidence="3">DSM 40733 / Tue 365</strain>
    </source>
</reference>
<feature type="chain" id="PRO_5004533339" description="Secreted protein" evidence="1">
    <location>
        <begin position="35"/>
        <end position="161"/>
    </location>
</feature>
<dbReference type="HOGENOM" id="CLU_1642734_0_0_11"/>
<evidence type="ECO:0000256" key="1">
    <source>
        <dbReference type="SAM" id="SignalP"/>
    </source>
</evidence>
<dbReference type="KEGG" id="sci:B446_26535"/>
<dbReference type="EMBL" id="CP006259">
    <property type="protein sequence ID" value="AGS72115.1"/>
    <property type="molecule type" value="Genomic_DNA"/>
</dbReference>
<feature type="signal peptide" evidence="1">
    <location>
        <begin position="1"/>
        <end position="34"/>
    </location>
</feature>
<accession>S5VW41</accession>
<dbReference type="PATRIC" id="fig|1214242.5.peg.5437"/>
<sequence length="161" mass="16399">MTTRSTTRAWTARLACAGVTTLVALGVAAGPALAAEVPPVFIPGHPAAACAPGQQLLSVTASNTPQTFHVAIPGDGSGDVTLTFSNGNKEMAFSIAQPNSIAVRQVTVAGGPNANRYIYDSNTGFPNGIDSDSGLFPPLNPGGQMPGIGRVDLCFVPDNYS</sequence>
<keyword evidence="1" id="KW-0732">Signal</keyword>
<gene>
    <name evidence="2" type="ORF">B446_26535</name>
</gene>